<dbReference type="AlphaFoldDB" id="A0A1Q9EC80"/>
<dbReference type="EMBL" id="LSRX01000196">
    <property type="protein sequence ID" value="OLQ05023.1"/>
    <property type="molecule type" value="Genomic_DNA"/>
</dbReference>
<dbReference type="Proteomes" id="UP000186817">
    <property type="component" value="Unassembled WGS sequence"/>
</dbReference>
<comment type="caution">
    <text evidence="2">The sequence shown here is derived from an EMBL/GenBank/DDBJ whole genome shotgun (WGS) entry which is preliminary data.</text>
</comment>
<evidence type="ECO:0000256" key="1">
    <source>
        <dbReference type="SAM" id="MobiDB-lite"/>
    </source>
</evidence>
<keyword evidence="3" id="KW-1185">Reference proteome</keyword>
<reference evidence="2 3" key="1">
    <citation type="submission" date="2016-02" db="EMBL/GenBank/DDBJ databases">
        <title>Genome analysis of coral dinoflagellate symbionts highlights evolutionary adaptations to a symbiotic lifestyle.</title>
        <authorList>
            <person name="Aranda M."/>
            <person name="Li Y."/>
            <person name="Liew Y.J."/>
            <person name="Baumgarten S."/>
            <person name="Simakov O."/>
            <person name="Wilson M."/>
            <person name="Piel J."/>
            <person name="Ashoor H."/>
            <person name="Bougouffa S."/>
            <person name="Bajic V.B."/>
            <person name="Ryu T."/>
            <person name="Ravasi T."/>
            <person name="Bayer T."/>
            <person name="Micklem G."/>
            <person name="Kim H."/>
            <person name="Bhak J."/>
            <person name="Lajeunesse T.C."/>
            <person name="Voolstra C.R."/>
        </authorList>
    </citation>
    <scope>NUCLEOTIDE SEQUENCE [LARGE SCALE GENOMIC DNA]</scope>
    <source>
        <strain evidence="2 3">CCMP2467</strain>
    </source>
</reference>
<dbReference type="OrthoDB" id="451239at2759"/>
<sequence length="246" mass="26478">MAQQSLGIQGTPQPIIADLQAHIFEVVSLLRPSGAISLKLLRQLLQERLGTTLVHRKSEIRQYAELALGPPDSPDGNTLGAPHEGVPTAATRDRRSFQLFTRLHDETCLTAAWRGVWEPLSVAAMPPSQLTRRLRSVAPLVICHAVTDRHSKTGVVDSECDPHVNKDAMTWKGMSLTTGLGAFGSACDSNCQHTNVCSAWCTSLGDDPALPHPRCFDPGGAGHGSRFLFKVPESLALGCTAFVSQP</sequence>
<feature type="region of interest" description="Disordered" evidence="1">
    <location>
        <begin position="69"/>
        <end position="90"/>
    </location>
</feature>
<evidence type="ECO:0000313" key="2">
    <source>
        <dbReference type="EMBL" id="OLQ05023.1"/>
    </source>
</evidence>
<organism evidence="2 3">
    <name type="scientific">Symbiodinium microadriaticum</name>
    <name type="common">Dinoflagellate</name>
    <name type="synonym">Zooxanthella microadriatica</name>
    <dbReference type="NCBI Taxonomy" id="2951"/>
    <lineage>
        <taxon>Eukaryota</taxon>
        <taxon>Sar</taxon>
        <taxon>Alveolata</taxon>
        <taxon>Dinophyceae</taxon>
        <taxon>Suessiales</taxon>
        <taxon>Symbiodiniaceae</taxon>
        <taxon>Symbiodinium</taxon>
    </lineage>
</organism>
<gene>
    <name evidence="2" type="ORF">AK812_SmicGene11861</name>
</gene>
<accession>A0A1Q9EC80</accession>
<evidence type="ECO:0000313" key="3">
    <source>
        <dbReference type="Proteomes" id="UP000186817"/>
    </source>
</evidence>
<protein>
    <submittedName>
        <fullName evidence="2">Uncharacterized protein</fullName>
    </submittedName>
</protein>
<name>A0A1Q9EC80_SYMMI</name>
<proteinExistence type="predicted"/>